<feature type="domain" description="Protein-glutamine gamma-glutamyltransferase-like C-terminal" evidence="3">
    <location>
        <begin position="230"/>
        <end position="298"/>
    </location>
</feature>
<keyword evidence="2" id="KW-0472">Membrane</keyword>
<dbReference type="RefSeq" id="WP_399644332.1">
    <property type="nucleotide sequence ID" value="NZ_JBITYG010000001.1"/>
</dbReference>
<feature type="compositionally biased region" description="Polar residues" evidence="1">
    <location>
        <begin position="111"/>
        <end position="130"/>
    </location>
</feature>
<evidence type="ECO:0000256" key="2">
    <source>
        <dbReference type="SAM" id="Phobius"/>
    </source>
</evidence>
<keyword evidence="2" id="KW-1133">Transmembrane helix</keyword>
<evidence type="ECO:0000259" key="3">
    <source>
        <dbReference type="Pfam" id="PF13559"/>
    </source>
</evidence>
<gene>
    <name evidence="4" type="ORF">ACIGXA_04495</name>
</gene>
<evidence type="ECO:0000256" key="1">
    <source>
        <dbReference type="SAM" id="MobiDB-lite"/>
    </source>
</evidence>
<feature type="transmembrane region" description="Helical" evidence="2">
    <location>
        <begin position="91"/>
        <end position="110"/>
    </location>
</feature>
<sequence>MARITGRPVLLLATAAIGGLVLAAGALRAGGGRSVLDPPDGSGPLSYHGGYLLLLALACVVGGALLAARYRRAVQHVDSPDPVAERLKDAALLLLTAATAVVPVAVLLSHRSNPTGTEPRNDESLPTETASGPPVTEAPAQPPSSTGQATAGSSFDLFHLLLVVGAVLAAVVVVVALVRWLRWYLAGKAGPGLQLIPGSPNTAESALAGAVDSGRRALHGEDARAAVIACYAAMETTLGRSGIARLDSDSPTDLLHRAVTGGTLTGTAAADLTQLFREARYSSHPMDDGHLRRAGTALDAIAAQLAAVEAPEAEATAGVATAGTRAPAGDR</sequence>
<accession>A0ABW8C015</accession>
<dbReference type="InterPro" id="IPR025403">
    <property type="entry name" value="TgpA-like_C"/>
</dbReference>
<proteinExistence type="predicted"/>
<name>A0ABW8C015_9ACTN</name>
<protein>
    <submittedName>
        <fullName evidence="4">DUF4129 domain-containing protein</fullName>
    </submittedName>
</protein>
<dbReference type="Proteomes" id="UP001614394">
    <property type="component" value="Unassembled WGS sequence"/>
</dbReference>
<evidence type="ECO:0000313" key="4">
    <source>
        <dbReference type="EMBL" id="MFI9099763.1"/>
    </source>
</evidence>
<feature type="transmembrane region" description="Helical" evidence="2">
    <location>
        <begin position="52"/>
        <end position="70"/>
    </location>
</feature>
<keyword evidence="5" id="KW-1185">Reference proteome</keyword>
<reference evidence="4 5" key="1">
    <citation type="submission" date="2024-10" db="EMBL/GenBank/DDBJ databases">
        <title>The Natural Products Discovery Center: Release of the First 8490 Sequenced Strains for Exploring Actinobacteria Biosynthetic Diversity.</title>
        <authorList>
            <person name="Kalkreuter E."/>
            <person name="Kautsar S.A."/>
            <person name="Yang D."/>
            <person name="Bader C.D."/>
            <person name="Teijaro C.N."/>
            <person name="Fluegel L."/>
            <person name="Davis C.M."/>
            <person name="Simpson J.R."/>
            <person name="Lauterbach L."/>
            <person name="Steele A.D."/>
            <person name="Gui C."/>
            <person name="Meng S."/>
            <person name="Li G."/>
            <person name="Viehrig K."/>
            <person name="Ye F."/>
            <person name="Su P."/>
            <person name="Kiefer A.F."/>
            <person name="Nichols A."/>
            <person name="Cepeda A.J."/>
            <person name="Yan W."/>
            <person name="Fan B."/>
            <person name="Jiang Y."/>
            <person name="Adhikari A."/>
            <person name="Zheng C.-J."/>
            <person name="Schuster L."/>
            <person name="Cowan T.M."/>
            <person name="Smanski M.J."/>
            <person name="Chevrette M.G."/>
            <person name="De Carvalho L.P.S."/>
            <person name="Shen B."/>
        </authorList>
    </citation>
    <scope>NUCLEOTIDE SEQUENCE [LARGE SCALE GENOMIC DNA]</scope>
    <source>
        <strain evidence="4 5">NPDC053399</strain>
    </source>
</reference>
<dbReference type="Pfam" id="PF13559">
    <property type="entry name" value="DUF4129"/>
    <property type="match status" value="1"/>
</dbReference>
<feature type="region of interest" description="Disordered" evidence="1">
    <location>
        <begin position="111"/>
        <end position="148"/>
    </location>
</feature>
<evidence type="ECO:0000313" key="5">
    <source>
        <dbReference type="Proteomes" id="UP001614394"/>
    </source>
</evidence>
<organism evidence="4 5">
    <name type="scientific">Streptomyces fildesensis</name>
    <dbReference type="NCBI Taxonomy" id="375757"/>
    <lineage>
        <taxon>Bacteria</taxon>
        <taxon>Bacillati</taxon>
        <taxon>Actinomycetota</taxon>
        <taxon>Actinomycetes</taxon>
        <taxon>Kitasatosporales</taxon>
        <taxon>Streptomycetaceae</taxon>
        <taxon>Streptomyces</taxon>
    </lineage>
</organism>
<keyword evidence="2" id="KW-0812">Transmembrane</keyword>
<dbReference type="EMBL" id="JBITYG010000001">
    <property type="protein sequence ID" value="MFI9099763.1"/>
    <property type="molecule type" value="Genomic_DNA"/>
</dbReference>
<feature type="transmembrane region" description="Helical" evidence="2">
    <location>
        <begin position="157"/>
        <end position="178"/>
    </location>
</feature>
<comment type="caution">
    <text evidence="4">The sequence shown here is derived from an EMBL/GenBank/DDBJ whole genome shotgun (WGS) entry which is preliminary data.</text>
</comment>